<reference evidence="7 8" key="1">
    <citation type="submission" date="2019-02" db="EMBL/GenBank/DDBJ databases">
        <authorList>
            <consortium name="Pathogen Informatics"/>
        </authorList>
    </citation>
    <scope>NUCLEOTIDE SEQUENCE [LARGE SCALE GENOMIC DNA]</scope>
    <source>
        <strain evidence="7 8">3012STDY7089603</strain>
    </source>
</reference>
<dbReference type="InterPro" id="IPR003742">
    <property type="entry name" value="RlmH-like"/>
</dbReference>
<evidence type="ECO:0000313" key="7">
    <source>
        <dbReference type="EMBL" id="VFB17134.1"/>
    </source>
</evidence>
<dbReference type="SUPFAM" id="SSF75217">
    <property type="entry name" value="alpha/beta knot"/>
    <property type="match status" value="1"/>
</dbReference>
<keyword evidence="6" id="KW-0963">Cytoplasm</keyword>
<dbReference type="Proteomes" id="UP000377798">
    <property type="component" value="Unassembled WGS sequence"/>
</dbReference>
<keyword evidence="2 6" id="KW-0489">Methyltransferase</keyword>
<dbReference type="RefSeq" id="WP_034439240.1">
    <property type="nucleotide sequence ID" value="NZ_CAACYI010000001.1"/>
</dbReference>
<dbReference type="Gene3D" id="3.40.1280.10">
    <property type="match status" value="1"/>
</dbReference>
<dbReference type="CDD" id="cd18081">
    <property type="entry name" value="RlmH-like"/>
    <property type="match status" value="1"/>
</dbReference>
<comment type="similarity">
    <text evidence="5 6">Belongs to the RNA methyltransferase RlmH family.</text>
</comment>
<dbReference type="NCBIfam" id="TIGR00246">
    <property type="entry name" value="tRNA_RlmH_YbeA"/>
    <property type="match status" value="1"/>
</dbReference>
<keyword evidence="4 6" id="KW-0949">S-adenosyl-L-methionine</keyword>
<dbReference type="GO" id="GO:0070038">
    <property type="term" value="F:rRNA (pseudouridine-N3-)-methyltransferase activity"/>
    <property type="evidence" value="ECO:0007669"/>
    <property type="project" value="UniProtKB-UniRule"/>
</dbReference>
<name>A0A8H2M639_9FIRM</name>
<gene>
    <name evidence="6 7" type="primary">rlmH</name>
    <name evidence="7" type="ORF">NCTC13150_01719</name>
</gene>
<comment type="catalytic activity">
    <reaction evidence="6">
        <text>pseudouridine(1915) in 23S rRNA + S-adenosyl-L-methionine = N(3)-methylpseudouridine(1915) in 23S rRNA + S-adenosyl-L-homocysteine + H(+)</text>
        <dbReference type="Rhea" id="RHEA:42752"/>
        <dbReference type="Rhea" id="RHEA-COMP:10221"/>
        <dbReference type="Rhea" id="RHEA-COMP:10222"/>
        <dbReference type="ChEBI" id="CHEBI:15378"/>
        <dbReference type="ChEBI" id="CHEBI:57856"/>
        <dbReference type="ChEBI" id="CHEBI:59789"/>
        <dbReference type="ChEBI" id="CHEBI:65314"/>
        <dbReference type="ChEBI" id="CHEBI:74486"/>
        <dbReference type="EC" id="2.1.1.177"/>
    </reaction>
</comment>
<dbReference type="EC" id="2.1.1.177" evidence="6"/>
<sequence>MKIKLISVGKLKEKYWKAAVDEYQKRLGAYCKLEILECREEKAPENLTDHERDQILDREGRGILSHIKETDQVVSLAIQGQEVDSPQLAKKLAQWEMERGDLCLVIGGSLGLSQEVLDRSQWKWSFSPLTFPHQMVRVMVLEQVYRAYRIKEGHPYHK</sequence>
<dbReference type="NCBIfam" id="NF000985">
    <property type="entry name" value="PRK00103.1-3"/>
    <property type="match status" value="1"/>
</dbReference>
<comment type="function">
    <text evidence="6">Specifically methylates the pseudouridine at position 1915 (m3Psi1915) in 23S rRNA.</text>
</comment>
<dbReference type="InterPro" id="IPR029026">
    <property type="entry name" value="tRNA_m1G_MTases_N"/>
</dbReference>
<dbReference type="InterPro" id="IPR029028">
    <property type="entry name" value="Alpha/beta_knot_MTases"/>
</dbReference>
<dbReference type="PIRSF" id="PIRSF004505">
    <property type="entry name" value="MT_bac"/>
    <property type="match status" value="1"/>
</dbReference>
<comment type="subunit">
    <text evidence="6">Homodimer.</text>
</comment>
<dbReference type="EMBL" id="CAACYI010000001">
    <property type="protein sequence ID" value="VFB17134.1"/>
    <property type="molecule type" value="Genomic_DNA"/>
</dbReference>
<dbReference type="AlphaFoldDB" id="A0A8H2M639"/>
<evidence type="ECO:0000256" key="2">
    <source>
        <dbReference type="ARBA" id="ARBA00022603"/>
    </source>
</evidence>
<dbReference type="Pfam" id="PF02590">
    <property type="entry name" value="SPOUT_MTase"/>
    <property type="match status" value="1"/>
</dbReference>
<evidence type="ECO:0000256" key="1">
    <source>
        <dbReference type="ARBA" id="ARBA00022552"/>
    </source>
</evidence>
<organism evidence="7 8">
    <name type="scientific">Urinicoccus massiliensis</name>
    <dbReference type="NCBI Taxonomy" id="1723382"/>
    <lineage>
        <taxon>Bacteria</taxon>
        <taxon>Bacillati</taxon>
        <taxon>Bacillota</taxon>
        <taxon>Tissierellia</taxon>
        <taxon>Tissierellales</taxon>
        <taxon>Peptoniphilaceae</taxon>
        <taxon>Urinicoccus</taxon>
    </lineage>
</organism>
<evidence type="ECO:0000256" key="5">
    <source>
        <dbReference type="ARBA" id="ARBA00038303"/>
    </source>
</evidence>
<evidence type="ECO:0000313" key="8">
    <source>
        <dbReference type="Proteomes" id="UP000377798"/>
    </source>
</evidence>
<comment type="subcellular location">
    <subcellularLocation>
        <location evidence="6">Cytoplasm</location>
    </subcellularLocation>
</comment>
<dbReference type="HAMAP" id="MF_00658">
    <property type="entry name" value="23SrRNA_methyltr_H"/>
    <property type="match status" value="1"/>
</dbReference>
<keyword evidence="3 6" id="KW-0808">Transferase</keyword>
<keyword evidence="8" id="KW-1185">Reference proteome</keyword>
<feature type="binding site" evidence="6">
    <location>
        <position position="107"/>
    </location>
    <ligand>
        <name>S-adenosyl-L-methionine</name>
        <dbReference type="ChEBI" id="CHEBI:59789"/>
    </ligand>
</feature>
<protein>
    <recommendedName>
        <fullName evidence="6">Ribosomal RNA large subunit methyltransferase H</fullName>
        <ecNumber evidence="6">2.1.1.177</ecNumber>
    </recommendedName>
    <alternativeName>
        <fullName evidence="6">23S rRNA (pseudouridine1915-N3)-methyltransferase</fullName>
    </alternativeName>
    <alternativeName>
        <fullName evidence="6">23S rRNA m3Psi1915 methyltransferase</fullName>
    </alternativeName>
    <alternativeName>
        <fullName evidence="6">rRNA (pseudouridine-N3-)-methyltransferase RlmH</fullName>
    </alternativeName>
</protein>
<keyword evidence="1 6" id="KW-0698">rRNA processing</keyword>
<comment type="caution">
    <text evidence="7">The sequence shown here is derived from an EMBL/GenBank/DDBJ whole genome shotgun (WGS) entry which is preliminary data.</text>
</comment>
<evidence type="ECO:0000256" key="3">
    <source>
        <dbReference type="ARBA" id="ARBA00022679"/>
    </source>
</evidence>
<feature type="binding site" evidence="6">
    <location>
        <position position="76"/>
    </location>
    <ligand>
        <name>S-adenosyl-L-methionine</name>
        <dbReference type="ChEBI" id="CHEBI:59789"/>
    </ligand>
</feature>
<evidence type="ECO:0000256" key="4">
    <source>
        <dbReference type="ARBA" id="ARBA00022691"/>
    </source>
</evidence>
<dbReference type="PANTHER" id="PTHR33603:SF1">
    <property type="entry name" value="RIBOSOMAL RNA LARGE SUBUNIT METHYLTRANSFERASE H"/>
    <property type="match status" value="1"/>
</dbReference>
<accession>A0A8H2M639</accession>
<dbReference type="NCBIfam" id="NF000986">
    <property type="entry name" value="PRK00103.1-4"/>
    <property type="match status" value="1"/>
</dbReference>
<dbReference type="GO" id="GO:0005737">
    <property type="term" value="C:cytoplasm"/>
    <property type="evidence" value="ECO:0007669"/>
    <property type="project" value="UniProtKB-SubCell"/>
</dbReference>
<proteinExistence type="inferred from homology"/>
<dbReference type="PANTHER" id="PTHR33603">
    <property type="entry name" value="METHYLTRANSFERASE"/>
    <property type="match status" value="1"/>
</dbReference>
<evidence type="ECO:0000256" key="6">
    <source>
        <dbReference type="HAMAP-Rule" id="MF_00658"/>
    </source>
</evidence>
<feature type="binding site" evidence="6">
    <location>
        <begin position="126"/>
        <end position="131"/>
    </location>
    <ligand>
        <name>S-adenosyl-L-methionine</name>
        <dbReference type="ChEBI" id="CHEBI:59789"/>
    </ligand>
</feature>